<accession>A0A059EXE8</accession>
<keyword evidence="3" id="KW-0378">Hydrolase</keyword>
<keyword evidence="2" id="KW-0645">Protease</keyword>
<evidence type="ECO:0000256" key="2">
    <source>
        <dbReference type="ARBA" id="ARBA00022670"/>
    </source>
</evidence>
<feature type="domain" description="Ubiquitin-like protease family profile" evidence="5">
    <location>
        <begin position="59"/>
        <end position="215"/>
    </location>
</feature>
<dbReference type="PANTHER" id="PTHR12606:SF141">
    <property type="entry name" value="GH15225P-RELATED"/>
    <property type="match status" value="1"/>
</dbReference>
<evidence type="ECO:0000256" key="1">
    <source>
        <dbReference type="ARBA" id="ARBA00005234"/>
    </source>
</evidence>
<evidence type="ECO:0000259" key="5">
    <source>
        <dbReference type="PROSITE" id="PS50600"/>
    </source>
</evidence>
<dbReference type="EMBL" id="KK365282">
    <property type="protein sequence ID" value="KCZ79406.1"/>
    <property type="molecule type" value="Genomic_DNA"/>
</dbReference>
<reference evidence="6 7" key="2">
    <citation type="submission" date="2014-03" db="EMBL/GenBank/DDBJ databases">
        <title>The Genome Sequence of Anncaliia algerae insect isolate PRA339.</title>
        <authorList>
            <consortium name="The Broad Institute Genome Sequencing Platform"/>
            <consortium name="The Broad Institute Genome Sequencing Center for Infectious Disease"/>
            <person name="Cuomo C."/>
            <person name="Becnel J."/>
            <person name="Sanscrainte N."/>
            <person name="Walker B."/>
            <person name="Young S.K."/>
            <person name="Zeng Q."/>
            <person name="Gargeya S."/>
            <person name="Fitzgerald M."/>
            <person name="Haas B."/>
            <person name="Abouelleil A."/>
            <person name="Alvarado L."/>
            <person name="Arachchi H.M."/>
            <person name="Berlin A.M."/>
            <person name="Chapman S.B."/>
            <person name="Dewar J."/>
            <person name="Goldberg J."/>
            <person name="Griggs A."/>
            <person name="Gujja S."/>
            <person name="Hansen M."/>
            <person name="Howarth C."/>
            <person name="Imamovic A."/>
            <person name="Larimer J."/>
            <person name="McCowan C."/>
            <person name="Murphy C."/>
            <person name="Neiman D."/>
            <person name="Pearson M."/>
            <person name="Priest M."/>
            <person name="Roberts A."/>
            <person name="Saif S."/>
            <person name="Shea T."/>
            <person name="Sisk P."/>
            <person name="Sykes S."/>
            <person name="Wortman J."/>
            <person name="Nusbaum C."/>
            <person name="Birren B."/>
        </authorList>
    </citation>
    <scope>NUCLEOTIDE SEQUENCE [LARGE SCALE GENOMIC DNA]</scope>
    <source>
        <strain evidence="6 7">PRA339</strain>
    </source>
</reference>
<proteinExistence type="inferred from homology"/>
<reference evidence="7" key="1">
    <citation type="submission" date="2013-02" db="EMBL/GenBank/DDBJ databases">
        <authorList>
            <consortium name="The Broad Institute Genome Sequencing Platform"/>
            <person name="Cuomo C."/>
            <person name="Becnel J."/>
            <person name="Sanscrainte N."/>
            <person name="Walker B."/>
            <person name="Young S.K."/>
            <person name="Zeng Q."/>
            <person name="Gargeya S."/>
            <person name="Fitzgerald M."/>
            <person name="Haas B."/>
            <person name="Abouelleil A."/>
            <person name="Alvarado L."/>
            <person name="Arachchi H.M."/>
            <person name="Berlin A.M."/>
            <person name="Chapman S.B."/>
            <person name="Dewar J."/>
            <person name="Goldberg J."/>
            <person name="Griggs A."/>
            <person name="Gujja S."/>
            <person name="Hansen M."/>
            <person name="Howarth C."/>
            <person name="Imamovic A."/>
            <person name="Larimer J."/>
            <person name="McCowan C."/>
            <person name="Murphy C."/>
            <person name="Neiman D."/>
            <person name="Pearson M."/>
            <person name="Priest M."/>
            <person name="Roberts A."/>
            <person name="Saif S."/>
            <person name="Shea T."/>
            <person name="Sisk P."/>
            <person name="Sykes S."/>
            <person name="Wortman J."/>
            <person name="Nusbaum C."/>
            <person name="Birren B."/>
        </authorList>
    </citation>
    <scope>NUCLEOTIDE SEQUENCE [LARGE SCALE GENOMIC DNA]</scope>
    <source>
        <strain evidence="7">PRA339</strain>
    </source>
</reference>
<dbReference type="AlphaFoldDB" id="A0A059EXE8"/>
<evidence type="ECO:0000256" key="4">
    <source>
        <dbReference type="ARBA" id="ARBA00022807"/>
    </source>
</evidence>
<organism evidence="6 7">
    <name type="scientific">Anncaliia algerae PRA339</name>
    <dbReference type="NCBI Taxonomy" id="1288291"/>
    <lineage>
        <taxon>Eukaryota</taxon>
        <taxon>Fungi</taxon>
        <taxon>Fungi incertae sedis</taxon>
        <taxon>Microsporidia</taxon>
        <taxon>Tubulinosematoidea</taxon>
        <taxon>Tubulinosematidae</taxon>
        <taxon>Anncaliia</taxon>
    </lineage>
</organism>
<dbReference type="OrthoDB" id="1939479at2759"/>
<dbReference type="GO" id="GO:0016926">
    <property type="term" value="P:protein desumoylation"/>
    <property type="evidence" value="ECO:0007669"/>
    <property type="project" value="TreeGrafter"/>
</dbReference>
<dbReference type="SUPFAM" id="SSF54001">
    <property type="entry name" value="Cysteine proteinases"/>
    <property type="match status" value="1"/>
</dbReference>
<dbReference type="Pfam" id="PF02902">
    <property type="entry name" value="Peptidase_C48"/>
    <property type="match status" value="1"/>
</dbReference>
<dbReference type="PROSITE" id="PS50600">
    <property type="entry name" value="ULP_PROTEASE"/>
    <property type="match status" value="1"/>
</dbReference>
<dbReference type="GO" id="GO:0016929">
    <property type="term" value="F:deSUMOylase activity"/>
    <property type="evidence" value="ECO:0007669"/>
    <property type="project" value="TreeGrafter"/>
</dbReference>
<dbReference type="GO" id="GO:0006508">
    <property type="term" value="P:proteolysis"/>
    <property type="evidence" value="ECO:0007669"/>
    <property type="project" value="UniProtKB-KW"/>
</dbReference>
<evidence type="ECO:0000313" key="7">
    <source>
        <dbReference type="Proteomes" id="UP000030655"/>
    </source>
</evidence>
<protein>
    <recommendedName>
        <fullName evidence="5">Ubiquitin-like protease family profile domain-containing protein</fullName>
    </recommendedName>
</protein>
<dbReference type="STRING" id="1288291.A0A059EXE8"/>
<dbReference type="HOGENOM" id="CLU_1106868_0_0_1"/>
<dbReference type="Gene3D" id="3.40.395.10">
    <property type="entry name" value="Adenoviral Proteinase, Chain A"/>
    <property type="match status" value="1"/>
</dbReference>
<dbReference type="PANTHER" id="PTHR12606">
    <property type="entry name" value="SENTRIN/SUMO-SPECIFIC PROTEASE"/>
    <property type="match status" value="1"/>
</dbReference>
<dbReference type="GO" id="GO:0005634">
    <property type="term" value="C:nucleus"/>
    <property type="evidence" value="ECO:0007669"/>
    <property type="project" value="TreeGrafter"/>
</dbReference>
<gene>
    <name evidence="6" type="ORF">H312_03205</name>
</gene>
<dbReference type="Proteomes" id="UP000030655">
    <property type="component" value="Unassembled WGS sequence"/>
</dbReference>
<dbReference type="InterPro" id="IPR038765">
    <property type="entry name" value="Papain-like_cys_pep_sf"/>
</dbReference>
<comment type="similarity">
    <text evidence="1">Belongs to the peptidase C48 family.</text>
</comment>
<keyword evidence="7" id="KW-1185">Reference proteome</keyword>
<evidence type="ECO:0000256" key="3">
    <source>
        <dbReference type="ARBA" id="ARBA00022801"/>
    </source>
</evidence>
<evidence type="ECO:0000313" key="6">
    <source>
        <dbReference type="EMBL" id="KCZ79406.1"/>
    </source>
</evidence>
<sequence>MTVHETNLRVKVLMRLIKEFIGMFYKTKLKKIPFKRISNLAMYCNYIKDRSYINDMFGINITNEDFNTLLSKNWLNDKIINFYFELMVDHFNKEEGNENYYTFSTYLYTKLAKGGNVKSWVKNINLTSYKLIFIPINTGNHWLLFCWDKDKRCLECYDSLYCVDIKMINIILKFLDDEFQRNNTLMKLNYKIIDCYKQENGSDCGVYCCMFGKNKLLGTDYKISGHLSRLMIMHEIYIGKIIYKNNSLEKQ</sequence>
<dbReference type="VEuPathDB" id="MicrosporidiaDB:H312_03205"/>
<keyword evidence="4" id="KW-0788">Thiol protease</keyword>
<name>A0A059EXE8_9MICR</name>
<dbReference type="InterPro" id="IPR003653">
    <property type="entry name" value="Peptidase_C48_C"/>
</dbReference>